<dbReference type="Gene3D" id="2.30.29.30">
    <property type="entry name" value="Pleckstrin-homology domain (PH domain)/Phosphotyrosine-binding domain (PTB)"/>
    <property type="match status" value="1"/>
</dbReference>
<dbReference type="InterPro" id="IPR001478">
    <property type="entry name" value="PDZ"/>
</dbReference>
<dbReference type="SUPFAM" id="SSF50729">
    <property type="entry name" value="PH domain-like"/>
    <property type="match status" value="1"/>
</dbReference>
<feature type="compositionally biased region" description="Polar residues" evidence="2">
    <location>
        <begin position="616"/>
        <end position="637"/>
    </location>
</feature>
<dbReference type="OrthoDB" id="6281275at2759"/>
<feature type="region of interest" description="Disordered" evidence="2">
    <location>
        <begin position="55"/>
        <end position="139"/>
    </location>
</feature>
<feature type="compositionally biased region" description="Polar residues" evidence="2">
    <location>
        <begin position="407"/>
        <end position="418"/>
    </location>
</feature>
<feature type="domain" description="PDZ" evidence="4">
    <location>
        <begin position="127"/>
        <end position="201"/>
    </location>
</feature>
<dbReference type="Gene3D" id="1.10.555.10">
    <property type="entry name" value="Rho GTPase activation protein"/>
    <property type="match status" value="1"/>
</dbReference>
<dbReference type="InterPro" id="IPR001849">
    <property type="entry name" value="PH_domain"/>
</dbReference>
<evidence type="ECO:0000259" key="5">
    <source>
        <dbReference type="PROSITE" id="PS50238"/>
    </source>
</evidence>
<dbReference type="PROSITE" id="PS50238">
    <property type="entry name" value="RHOGAP"/>
    <property type="match status" value="1"/>
</dbReference>
<feature type="compositionally biased region" description="Low complexity" evidence="2">
    <location>
        <begin position="278"/>
        <end position="293"/>
    </location>
</feature>
<feature type="region of interest" description="Disordered" evidence="2">
    <location>
        <begin position="604"/>
        <end position="637"/>
    </location>
</feature>
<accession>A0A815QXU6</accession>
<dbReference type="InterPro" id="IPR000198">
    <property type="entry name" value="RhoGAP_dom"/>
</dbReference>
<comment type="caution">
    <text evidence="7">The sequence shown here is derived from an EMBL/GenBank/DDBJ whole genome shotgun (WGS) entry which is preliminary data.</text>
</comment>
<dbReference type="Proteomes" id="UP000663828">
    <property type="component" value="Unassembled WGS sequence"/>
</dbReference>
<evidence type="ECO:0000259" key="3">
    <source>
        <dbReference type="PROSITE" id="PS50003"/>
    </source>
</evidence>
<dbReference type="SMART" id="SM00324">
    <property type="entry name" value="RhoGAP"/>
    <property type="match status" value="1"/>
</dbReference>
<feature type="compositionally biased region" description="Polar residues" evidence="2">
    <location>
        <begin position="119"/>
        <end position="139"/>
    </location>
</feature>
<dbReference type="InterPro" id="IPR041681">
    <property type="entry name" value="PH_9"/>
</dbReference>
<dbReference type="InterPro" id="IPR001605">
    <property type="entry name" value="PH_dom-spectrin-type"/>
</dbReference>
<evidence type="ECO:0000313" key="6">
    <source>
        <dbReference type="EMBL" id="CAF1443574.1"/>
    </source>
</evidence>
<feature type="compositionally biased region" description="Polar residues" evidence="2">
    <location>
        <begin position="999"/>
        <end position="1011"/>
    </location>
</feature>
<dbReference type="PROSITE" id="PS50106">
    <property type="entry name" value="PDZ"/>
    <property type="match status" value="1"/>
</dbReference>
<feature type="compositionally biased region" description="Gly residues" evidence="2">
    <location>
        <begin position="58"/>
        <end position="68"/>
    </location>
</feature>
<feature type="compositionally biased region" description="Low complexity" evidence="2">
    <location>
        <begin position="104"/>
        <end position="113"/>
    </location>
</feature>
<feature type="compositionally biased region" description="Low complexity" evidence="2">
    <location>
        <begin position="961"/>
        <end position="977"/>
    </location>
</feature>
<feature type="region of interest" description="Disordered" evidence="2">
    <location>
        <begin position="753"/>
        <end position="801"/>
    </location>
</feature>
<feature type="domain" description="Rho-GAP" evidence="5">
    <location>
        <begin position="1070"/>
        <end position="1262"/>
    </location>
</feature>
<dbReference type="Pfam" id="PF00595">
    <property type="entry name" value="PDZ"/>
    <property type="match status" value="1"/>
</dbReference>
<proteinExistence type="predicted"/>
<protein>
    <submittedName>
        <fullName evidence="7">Uncharacterized protein</fullName>
    </submittedName>
</protein>
<feature type="compositionally biased region" description="Polar residues" evidence="2">
    <location>
        <begin position="788"/>
        <end position="801"/>
    </location>
</feature>
<feature type="compositionally biased region" description="Polar residues" evidence="2">
    <location>
        <begin position="426"/>
        <end position="449"/>
    </location>
</feature>
<evidence type="ECO:0000259" key="4">
    <source>
        <dbReference type="PROSITE" id="PS50106"/>
    </source>
</evidence>
<dbReference type="PRINTS" id="PR00683">
    <property type="entry name" value="SPECTRINPH"/>
</dbReference>
<evidence type="ECO:0000256" key="1">
    <source>
        <dbReference type="ARBA" id="ARBA00022468"/>
    </source>
</evidence>
<name>A0A815QXU6_ADIRI</name>
<dbReference type="PANTHER" id="PTHR23175">
    <property type="entry name" value="PDZ DOMAIN-CONTAINING PROTEIN"/>
    <property type="match status" value="1"/>
</dbReference>
<organism evidence="7 8">
    <name type="scientific">Adineta ricciae</name>
    <name type="common">Rotifer</name>
    <dbReference type="NCBI Taxonomy" id="249248"/>
    <lineage>
        <taxon>Eukaryota</taxon>
        <taxon>Metazoa</taxon>
        <taxon>Spiralia</taxon>
        <taxon>Gnathifera</taxon>
        <taxon>Rotifera</taxon>
        <taxon>Eurotatoria</taxon>
        <taxon>Bdelloidea</taxon>
        <taxon>Adinetida</taxon>
        <taxon>Adinetidae</taxon>
        <taxon>Adineta</taxon>
    </lineage>
</organism>
<feature type="region of interest" description="Disordered" evidence="2">
    <location>
        <begin position="270"/>
        <end position="351"/>
    </location>
</feature>
<keyword evidence="1" id="KW-0343">GTPase activation</keyword>
<dbReference type="SUPFAM" id="SSF48350">
    <property type="entry name" value="GTPase activation domain, GAP"/>
    <property type="match status" value="1"/>
</dbReference>
<dbReference type="PROSITE" id="PS50003">
    <property type="entry name" value="PH_DOMAIN"/>
    <property type="match status" value="1"/>
</dbReference>
<evidence type="ECO:0000256" key="2">
    <source>
        <dbReference type="SAM" id="MobiDB-lite"/>
    </source>
</evidence>
<dbReference type="InterPro" id="IPR036034">
    <property type="entry name" value="PDZ_sf"/>
</dbReference>
<feature type="domain" description="PH" evidence="3">
    <location>
        <begin position="808"/>
        <end position="917"/>
    </location>
</feature>
<dbReference type="GO" id="GO:0007165">
    <property type="term" value="P:signal transduction"/>
    <property type="evidence" value="ECO:0007669"/>
    <property type="project" value="InterPro"/>
</dbReference>
<dbReference type="PANTHER" id="PTHR23175:SF23">
    <property type="entry name" value="PDZ DOMAIN-CONTAINING PROTEIN"/>
    <property type="match status" value="1"/>
</dbReference>
<dbReference type="GO" id="GO:0005543">
    <property type="term" value="F:phospholipid binding"/>
    <property type="evidence" value="ECO:0007669"/>
    <property type="project" value="InterPro"/>
</dbReference>
<dbReference type="InterPro" id="IPR011993">
    <property type="entry name" value="PH-like_dom_sf"/>
</dbReference>
<dbReference type="SMART" id="SM00233">
    <property type="entry name" value="PH"/>
    <property type="match status" value="1"/>
</dbReference>
<evidence type="ECO:0000313" key="8">
    <source>
        <dbReference type="Proteomes" id="UP000663828"/>
    </source>
</evidence>
<evidence type="ECO:0000313" key="7">
    <source>
        <dbReference type="EMBL" id="CAF1468403.1"/>
    </source>
</evidence>
<dbReference type="EMBL" id="CAJNOR010004016">
    <property type="protein sequence ID" value="CAF1468403.1"/>
    <property type="molecule type" value="Genomic_DNA"/>
</dbReference>
<keyword evidence="8" id="KW-1185">Reference proteome</keyword>
<feature type="compositionally biased region" description="Low complexity" evidence="2">
    <location>
        <begin position="606"/>
        <end position="615"/>
    </location>
</feature>
<feature type="compositionally biased region" description="Low complexity" evidence="2">
    <location>
        <begin position="69"/>
        <end position="93"/>
    </location>
</feature>
<dbReference type="EMBL" id="CAJNOJ010000424">
    <property type="protein sequence ID" value="CAF1443574.1"/>
    <property type="molecule type" value="Genomic_DNA"/>
</dbReference>
<dbReference type="Proteomes" id="UP000663852">
    <property type="component" value="Unassembled WGS sequence"/>
</dbReference>
<dbReference type="Pfam" id="PF15410">
    <property type="entry name" value="PH_9"/>
    <property type="match status" value="1"/>
</dbReference>
<feature type="region of interest" description="Disordered" evidence="2">
    <location>
        <begin position="944"/>
        <end position="1011"/>
    </location>
</feature>
<gene>
    <name evidence="6" type="ORF">EDS130_LOCUS39045</name>
    <name evidence="7" type="ORF">XAT740_LOCUS37830</name>
</gene>
<reference evidence="7" key="1">
    <citation type="submission" date="2021-02" db="EMBL/GenBank/DDBJ databases">
        <authorList>
            <person name="Nowell W R."/>
        </authorList>
    </citation>
    <scope>NUCLEOTIDE SEQUENCE</scope>
</reference>
<sequence>MIKPKKLVIRRSSDFAGGGFGFTIRHFVIYPPSVSVNDILRASYSVVIDEHQQKQLEGSGGGGGGGGITTNTTGTTSSIVSPSILSTSSSSGSRIHHQGEQQGSSSLSSSSSSPMKTVGTDNIQDDGTTVSTNPNPNLQSMDTIFVKEVRQDGPAYAAGLRQGDQILTVNDQSINGKTYSQVIALIQNIPTELILNIIPKEDDTRTILNSSENLYQNLNSSRLKSLQYSRSSPYQSAPIMATNNTIEQKLRNLQINLAQGRTPEELAHVGIYFPPPTSTSAPSSSQQPNAFSNYIDSVHRALDSSKQQQQSQPPPPPPPQQQQQQSTSQNKGDSSNLYYESPYHNDYIPHDYKRQPSFQINFNQPNEQRNYLTNIIRPPVPPRQNIPVLNPYVNTPSNRYDDWSRPTHFSSPVSTSLIESHEELKSPSTDSATTETRSQIASNEKSPLNDNDMKTEFVNFRKKQFETGHVENIVRDPQRESKTKKYSEKKKYENEWNRLTAVADVESVMERASHFEDIDPDKFARLKSKLPTSPPAHDNLDLQDNFHYDFNPNCLYDSQNQYKLLKPTARQSSIDLSSSLPIPRVGELNSIEFNFDPRYMIQPVRSNQSQSTSSSHYNPLPSSESSRYSLENYSNLPSTSRTGMNLIRQQSYITAVRSANQHEQPDFVTQFGSPPTSEQEMKQRPQSYILSTDQHLSSTRGGYIPTNFNNQPMTRSTNTYDILPDQKLRNSSQHQAQAIKKLKHFFGENAPLSTEIDHRPSLSQSPLSPPSSSGGRSKSDSIFDGSTLEGTTNPRESIPLTTLTDNLEATKEGILYCKTVLKDGRRAPDRSWRGAWAVLRRGALFLGKEKKHGLLIPLSCDSFPINLQNADVELASDYIKKPRVFKVTTSNQSEFLFQAPDIQSLNEWLDVINDNCLQSDSLQDNNEMKDETKSKLALLPPMVPSTHHEHESLEQRKSNTKSKISLRSPSLKRSPSLRFRKSQKSSISQPTQSIITMSGTNSPPNEVNVTASPRRSFVKSIVKKGLRTLKSSSSLLTSQMSGQIYDESSGETLTSPSGIGTISQGVNFGIELEECETSSISRYIPIVVEILTRLVELRGMNYQGIYRHAGGLTAVNWLVNELDKGSEKIEFNSEKWYDIKAVASTLKTFFAKLPDSLLSSKMSSLCVESSRLENHCDRLVELKRLVVQLDDYRFETLKYLCAHFRRISSKCDINKIDARNLAIIFGPTLIWDSKASLQSNLVDNPEKIRIVESFILYYEWFFDDNSYEKIPVEINPQMPRLPPVKNHPPVDPETLITNETKPSEIIQNIVRAAKRRWSSPILLEKLSSLTTTNSATTTNNDQQPSKPINISVKRNPFHRCYSSDMLSRNADDDYVNLRSKSTDSALCSIKCKNSINQNFSTPCLLVHENEKSFSEKTSLLKSKLNEREQILGRYHEQIQQINHHLFLLDKSYKEDSKSSLQSLPPCYSSLYALELL</sequence>
<dbReference type="InterPro" id="IPR008936">
    <property type="entry name" value="Rho_GTPase_activation_prot"/>
</dbReference>
<feature type="region of interest" description="Disordered" evidence="2">
    <location>
        <begin position="403"/>
        <end position="451"/>
    </location>
</feature>
<dbReference type="GO" id="GO:0005096">
    <property type="term" value="F:GTPase activator activity"/>
    <property type="evidence" value="ECO:0007669"/>
    <property type="project" value="UniProtKB-KW"/>
</dbReference>
<feature type="compositionally biased region" description="Basic and acidic residues" evidence="2">
    <location>
        <begin position="946"/>
        <end position="957"/>
    </location>
</feature>
<dbReference type="SUPFAM" id="SSF50156">
    <property type="entry name" value="PDZ domain-like"/>
    <property type="match status" value="1"/>
</dbReference>
<feature type="compositionally biased region" description="Low complexity" evidence="2">
    <location>
        <begin position="984"/>
        <end position="998"/>
    </location>
</feature>
<dbReference type="Gene3D" id="2.30.42.10">
    <property type="match status" value="1"/>
</dbReference>
<dbReference type="SMART" id="SM00228">
    <property type="entry name" value="PDZ"/>
    <property type="match status" value="1"/>
</dbReference>
<dbReference type="Pfam" id="PF00620">
    <property type="entry name" value="RhoGAP"/>
    <property type="match status" value="1"/>
</dbReference>
<feature type="compositionally biased region" description="Low complexity" evidence="2">
    <location>
        <begin position="761"/>
        <end position="776"/>
    </location>
</feature>